<evidence type="ECO:0000313" key="5">
    <source>
        <dbReference type="EMBL" id="OJG12359.1"/>
    </source>
</evidence>
<proteinExistence type="predicted"/>
<dbReference type="InterPro" id="IPR003797">
    <property type="entry name" value="DegV"/>
</dbReference>
<dbReference type="Gene3D" id="3.30.1180.10">
    <property type="match status" value="1"/>
</dbReference>
<dbReference type="Proteomes" id="UP000182149">
    <property type="component" value="Unassembled WGS sequence"/>
</dbReference>
<dbReference type="InterPro" id="IPR043168">
    <property type="entry name" value="DegV_C"/>
</dbReference>
<dbReference type="SUPFAM" id="SSF82549">
    <property type="entry name" value="DAK1/DegV-like"/>
    <property type="match status" value="1"/>
</dbReference>
<dbReference type="InterPro" id="IPR050270">
    <property type="entry name" value="DegV_domain_contain"/>
</dbReference>
<dbReference type="STRING" id="328396.RU93_GL000289"/>
<name>A0A1L8QXX4_9ENTE</name>
<reference evidence="4" key="3">
    <citation type="submission" date="2021-11" db="EMBL/GenBank/DDBJ databases">
        <authorList>
            <person name="Gilroy R."/>
        </authorList>
    </citation>
    <scope>NUCLEOTIDE SEQUENCE</scope>
    <source>
        <strain evidence="4">150</strain>
    </source>
</reference>
<dbReference type="AlphaFoldDB" id="A0A1L8QXX4"/>
<dbReference type="PANTHER" id="PTHR33434:SF2">
    <property type="entry name" value="FATTY ACID-BINDING PROTEIN TM_1468"/>
    <property type="match status" value="1"/>
</dbReference>
<keyword evidence="2" id="KW-0446">Lipid-binding</keyword>
<organism evidence="5 6">
    <name type="scientific">Enterococcus aquimarinus</name>
    <dbReference type="NCBI Taxonomy" id="328396"/>
    <lineage>
        <taxon>Bacteria</taxon>
        <taxon>Bacillati</taxon>
        <taxon>Bacillota</taxon>
        <taxon>Bacilli</taxon>
        <taxon>Lactobacillales</taxon>
        <taxon>Enterococcaceae</taxon>
        <taxon>Enterococcus</taxon>
    </lineage>
</organism>
<gene>
    <name evidence="4" type="ORF">K8V42_05935</name>
    <name evidence="5" type="ORF">RU93_GL000289</name>
</gene>
<evidence type="ECO:0000256" key="2">
    <source>
        <dbReference type="ARBA" id="ARBA00023121"/>
    </source>
</evidence>
<protein>
    <submittedName>
        <fullName evidence="5">DegV family protein</fullName>
    </submittedName>
</protein>
<evidence type="ECO:0000256" key="1">
    <source>
        <dbReference type="ARBA" id="ARBA00003238"/>
    </source>
</evidence>
<dbReference type="EMBL" id="JAJJVO010000091">
    <property type="protein sequence ID" value="MCC9273813.1"/>
    <property type="molecule type" value="Genomic_DNA"/>
</dbReference>
<dbReference type="PANTHER" id="PTHR33434">
    <property type="entry name" value="DEGV DOMAIN-CONTAINING PROTEIN DR_1986-RELATED"/>
    <property type="match status" value="1"/>
</dbReference>
<dbReference type="PROSITE" id="PS51482">
    <property type="entry name" value="DEGV"/>
    <property type="match status" value="1"/>
</dbReference>
<comment type="caution">
    <text evidence="5">The sequence shown here is derived from an EMBL/GenBank/DDBJ whole genome shotgun (WGS) entry which is preliminary data.</text>
</comment>
<dbReference type="GO" id="GO:0008289">
    <property type="term" value="F:lipid binding"/>
    <property type="evidence" value="ECO:0007669"/>
    <property type="project" value="UniProtKB-KW"/>
</dbReference>
<dbReference type="NCBIfam" id="TIGR00762">
    <property type="entry name" value="DegV"/>
    <property type="match status" value="1"/>
</dbReference>
<keyword evidence="3" id="KW-0175">Coiled coil</keyword>
<evidence type="ECO:0000256" key="3">
    <source>
        <dbReference type="SAM" id="Coils"/>
    </source>
</evidence>
<dbReference type="Pfam" id="PF02645">
    <property type="entry name" value="DegV"/>
    <property type="match status" value="1"/>
</dbReference>
<dbReference type="OrthoDB" id="9775494at2"/>
<reference evidence="4" key="2">
    <citation type="journal article" date="2021" name="PeerJ">
        <title>Extensive microbial diversity within the chicken gut microbiome revealed by metagenomics and culture.</title>
        <authorList>
            <person name="Gilroy R."/>
            <person name="Ravi A."/>
            <person name="Getino M."/>
            <person name="Pursley I."/>
            <person name="Horton D.L."/>
            <person name="Alikhan N.F."/>
            <person name="Baker D."/>
            <person name="Gharbi K."/>
            <person name="Hall N."/>
            <person name="Watson M."/>
            <person name="Adriaenssens E.M."/>
            <person name="Foster-Nyarko E."/>
            <person name="Jarju S."/>
            <person name="Secka A."/>
            <person name="Antonio M."/>
            <person name="Oren A."/>
            <person name="Chaudhuri R.R."/>
            <person name="La Ragione R."/>
            <person name="Hildebrand F."/>
            <person name="Pallen M.J."/>
        </authorList>
    </citation>
    <scope>NUCLEOTIDE SEQUENCE</scope>
    <source>
        <strain evidence="4">150</strain>
    </source>
</reference>
<dbReference type="RefSeq" id="WP_071873837.1">
    <property type="nucleotide sequence ID" value="NZ_JBHSHF010000002.1"/>
</dbReference>
<accession>A0A1L8QXX4</accession>
<evidence type="ECO:0000313" key="4">
    <source>
        <dbReference type="EMBL" id="MCC9273813.1"/>
    </source>
</evidence>
<keyword evidence="6" id="KW-1185">Reference proteome</keyword>
<dbReference type="Proteomes" id="UP000813384">
    <property type="component" value="Unassembled WGS sequence"/>
</dbReference>
<sequence length="283" mass="31136">MKLAVVTDSTAFLSEDALKNPNLFVIPIPVILDGKLYNEGIDIEADQYYDLLKNSQEFPTTSQPALGEALMLYEEIGKKGYDTIISIHLSSGISGFVANLNSIKDSVSGVNIIPYDSKITSMPMGNMVETILKMNAKGCTLEEMLDQLDQIRENTNAYMIVEDLNNLVRGGRLTNGAALVAGLLKIKPVLTFDDGKIMLFEKIRSSKKAFARAEDVIGQRMREINQPVKLYVIHANSLAVAQEEKQKLQEKYPNATVEIGHFGPVIGTHLGEKAIGLAISLEY</sequence>
<dbReference type="Gene3D" id="3.40.50.10170">
    <property type="match status" value="1"/>
</dbReference>
<dbReference type="EMBL" id="JXKD01000001">
    <property type="protein sequence ID" value="OJG12359.1"/>
    <property type="molecule type" value="Genomic_DNA"/>
</dbReference>
<reference evidence="5 6" key="1">
    <citation type="submission" date="2014-12" db="EMBL/GenBank/DDBJ databases">
        <title>Draft genome sequences of 29 type strains of Enterococci.</title>
        <authorList>
            <person name="Zhong Z."/>
            <person name="Sun Z."/>
            <person name="Liu W."/>
            <person name="Zhang W."/>
            <person name="Zhang H."/>
        </authorList>
    </citation>
    <scope>NUCLEOTIDE SEQUENCE [LARGE SCALE GENOMIC DNA]</scope>
    <source>
        <strain evidence="5 6">DSM 17690</strain>
    </source>
</reference>
<evidence type="ECO:0000313" key="6">
    <source>
        <dbReference type="Proteomes" id="UP000182149"/>
    </source>
</evidence>
<feature type="coiled-coil region" evidence="3">
    <location>
        <begin position="231"/>
        <end position="258"/>
    </location>
</feature>
<comment type="function">
    <text evidence="1">May bind long-chain fatty acids, such as palmitate, and may play a role in lipid transport or fatty acid metabolism.</text>
</comment>